<protein>
    <submittedName>
        <fullName evidence="2">Uncharacterized protein</fullName>
    </submittedName>
</protein>
<keyword evidence="1" id="KW-0812">Transmembrane</keyword>
<keyword evidence="1" id="KW-0472">Membrane</keyword>
<keyword evidence="3" id="KW-1185">Reference proteome</keyword>
<keyword evidence="1" id="KW-1133">Transmembrane helix</keyword>
<sequence length="72" mass="8157">MVMNFKIWSIFSTILYFAAAFLFIAFALANQEWALYAALACMAAALLTGMPLRKHLKEQAQHSDQTDQTDKK</sequence>
<proteinExistence type="predicted"/>
<dbReference type="Proteomes" id="UP000069771">
    <property type="component" value="Chromosome"/>
</dbReference>
<name>A0A140DX96_9FIRM</name>
<reference evidence="2 3" key="1">
    <citation type="journal article" date="2016" name="Gut Pathog.">
        <title>Whole genome sequencing of "Faecalibaculum rodentium" ALO17, isolated from C57BL/6J laboratory mouse feces.</title>
        <authorList>
            <person name="Lim S."/>
            <person name="Chang D.H."/>
            <person name="Ahn S."/>
            <person name="Kim B.C."/>
        </authorList>
    </citation>
    <scope>NUCLEOTIDE SEQUENCE [LARGE SCALE GENOMIC DNA]</scope>
    <source>
        <strain evidence="2 3">Alo17</strain>
    </source>
</reference>
<gene>
    <name evidence="2" type="ORF">AALO17_21390</name>
</gene>
<accession>A0A140DX96</accession>
<evidence type="ECO:0000313" key="3">
    <source>
        <dbReference type="Proteomes" id="UP000069771"/>
    </source>
</evidence>
<dbReference type="EMBL" id="CP011391">
    <property type="protein sequence ID" value="AMK55273.1"/>
    <property type="molecule type" value="Genomic_DNA"/>
</dbReference>
<feature type="transmembrane region" description="Helical" evidence="1">
    <location>
        <begin position="33"/>
        <end position="52"/>
    </location>
</feature>
<organism evidence="2 3">
    <name type="scientific">Faecalibaculum rodentium</name>
    <dbReference type="NCBI Taxonomy" id="1702221"/>
    <lineage>
        <taxon>Bacteria</taxon>
        <taxon>Bacillati</taxon>
        <taxon>Bacillota</taxon>
        <taxon>Erysipelotrichia</taxon>
        <taxon>Erysipelotrichales</taxon>
        <taxon>Erysipelotrichaceae</taxon>
        <taxon>Faecalibaculum</taxon>
    </lineage>
</organism>
<dbReference type="KEGG" id="fro:AALO17_21390"/>
<evidence type="ECO:0000313" key="2">
    <source>
        <dbReference type="EMBL" id="AMK55273.1"/>
    </source>
</evidence>
<evidence type="ECO:0000256" key="1">
    <source>
        <dbReference type="SAM" id="Phobius"/>
    </source>
</evidence>
<dbReference type="AlphaFoldDB" id="A0A140DX96"/>
<feature type="transmembrane region" description="Helical" evidence="1">
    <location>
        <begin position="7"/>
        <end position="27"/>
    </location>
</feature>